<dbReference type="GeneID" id="5788374"/>
<sequence>MQKFKKTIPSRSKFKIILDMKESNIYLVNLLKNKLYHNIYLLFVGYRVINPMLEKVVLTIETEHIKSKILFLRCLKAIVIDLVDLFSRICNLSTLYS</sequence>
<dbReference type="SUPFAM" id="SSF55257">
    <property type="entry name" value="RBP11-like subunits of RNA polymerase"/>
    <property type="match status" value="1"/>
</dbReference>
<evidence type="ECO:0000256" key="1">
    <source>
        <dbReference type="ARBA" id="ARBA00022478"/>
    </source>
</evidence>
<evidence type="ECO:0000256" key="2">
    <source>
        <dbReference type="ARBA" id="ARBA00023163"/>
    </source>
</evidence>
<organism evidence="3 4">
    <name type="scientific">Bigelowiella natans</name>
    <name type="common">Pedinomonas minutissima</name>
    <name type="synonym">Chlorarachnion sp. (strain CCMP621)</name>
    <dbReference type="NCBI Taxonomy" id="227086"/>
    <lineage>
        <taxon>Eukaryota</taxon>
        <taxon>Sar</taxon>
        <taxon>Rhizaria</taxon>
        <taxon>Cercozoa</taxon>
        <taxon>Chlorarachniophyceae</taxon>
        <taxon>Bigelowiella</taxon>
    </lineage>
</organism>
<dbReference type="AlphaFoldDB" id="Q3LWC9"/>
<dbReference type="Proteomes" id="UP000243425">
    <property type="component" value="Nucleomorph 1"/>
</dbReference>
<dbReference type="RefSeq" id="XP_001712848.1">
    <property type="nucleotide sequence ID" value="XM_001712796.1"/>
</dbReference>
<evidence type="ECO:0000313" key="4">
    <source>
        <dbReference type="Proteomes" id="UP000243425"/>
    </source>
</evidence>
<keyword evidence="1" id="KW-0240">DNA-directed RNA polymerase</keyword>
<reference evidence="3 4" key="1">
    <citation type="journal article" date="2006" name="Proc. Natl. Acad. Sci. U.S.A.">
        <title>Complete nucleotide sequence of the chlorarachniophyte nucleomorph: nature's smallest nucleus.</title>
        <authorList>
            <person name="Gilson P.R."/>
            <person name="Su V."/>
            <person name="Slamovits C.H."/>
            <person name="Reith M.E."/>
            <person name="Keeling P.J."/>
            <person name="McFadden G.I."/>
        </authorList>
    </citation>
    <scope>NUCLEOTIDE SEQUENCE [LARGE SCALE GENOMIC DNA]</scope>
    <source>
        <strain evidence="4">CCMP621</strain>
    </source>
</reference>
<name>Q3LWC9_BIGNA</name>
<accession>Q3LWC9</accession>
<dbReference type="GO" id="GO:0006351">
    <property type="term" value="P:DNA-templated transcription"/>
    <property type="evidence" value="ECO:0007669"/>
    <property type="project" value="InterPro"/>
</dbReference>
<dbReference type="GO" id="GO:0000428">
    <property type="term" value="C:DNA-directed RNA polymerase complex"/>
    <property type="evidence" value="ECO:0007669"/>
    <property type="project" value="UniProtKB-KW"/>
</dbReference>
<gene>
    <name evidence="3" type="primary">rbp11</name>
</gene>
<protein>
    <submittedName>
        <fullName evidence="3">RNA polymerase subunit 11</fullName>
    </submittedName>
</protein>
<dbReference type="InterPro" id="IPR036603">
    <property type="entry name" value="RBP11-like"/>
</dbReference>
<dbReference type="GO" id="GO:0046983">
    <property type="term" value="F:protein dimerization activity"/>
    <property type="evidence" value="ECO:0007669"/>
    <property type="project" value="InterPro"/>
</dbReference>
<keyword evidence="3" id="KW-0542">Nucleomorph</keyword>
<evidence type="ECO:0000313" key="3">
    <source>
        <dbReference type="EMBL" id="ABA27236.1"/>
    </source>
</evidence>
<dbReference type="Gene3D" id="3.30.1360.10">
    <property type="entry name" value="RNA polymerase, RBP11-like subunit"/>
    <property type="match status" value="1"/>
</dbReference>
<proteinExistence type="predicted"/>
<keyword evidence="2" id="KW-0804">Transcription</keyword>
<geneLocation type="nucleomorph" evidence="3"/>
<dbReference type="EMBL" id="DQ158856">
    <property type="protein sequence ID" value="ABA27236.1"/>
    <property type="molecule type" value="Genomic_DNA"/>
</dbReference>